<sequence>MIAIYALFKLLQVVAVVVFLGNASLGLFWVAHAESTGDARMIGHAMRGIIRADRWFTMPGIVLIVGGGVAAAVSGGLKMLSVGWILGAILMFGLSGLLFGMALSPLQRQIVAATDANADFQATQAMLRRWHVLGWLALLPLSLAVAMMVLKWPA</sequence>
<evidence type="ECO:0000313" key="2">
    <source>
        <dbReference type="EMBL" id="SFN04177.1"/>
    </source>
</evidence>
<keyword evidence="1" id="KW-0472">Membrane</keyword>
<feature type="transmembrane region" description="Helical" evidence="1">
    <location>
        <begin position="52"/>
        <end position="73"/>
    </location>
</feature>
<dbReference type="InterPro" id="IPR018729">
    <property type="entry name" value="DUF2269_transmembrane"/>
</dbReference>
<gene>
    <name evidence="2" type="ORF">SAMN05216289_1037</name>
</gene>
<keyword evidence="1" id="KW-0812">Transmembrane</keyword>
<dbReference type="AlphaFoldDB" id="A0A1I4VT06"/>
<keyword evidence="1" id="KW-1133">Transmembrane helix</keyword>
<dbReference type="STRING" id="578942.SAMN05216289_1037"/>
<organism evidence="2 3">
    <name type="scientific">Dokdonella immobilis</name>
    <dbReference type="NCBI Taxonomy" id="578942"/>
    <lineage>
        <taxon>Bacteria</taxon>
        <taxon>Pseudomonadati</taxon>
        <taxon>Pseudomonadota</taxon>
        <taxon>Gammaproteobacteria</taxon>
        <taxon>Lysobacterales</taxon>
        <taxon>Rhodanobacteraceae</taxon>
        <taxon>Dokdonella</taxon>
    </lineage>
</organism>
<proteinExistence type="predicted"/>
<evidence type="ECO:0000313" key="3">
    <source>
        <dbReference type="Proteomes" id="UP000198575"/>
    </source>
</evidence>
<dbReference type="Proteomes" id="UP000198575">
    <property type="component" value="Unassembled WGS sequence"/>
</dbReference>
<dbReference type="EMBL" id="FOVF01000003">
    <property type="protein sequence ID" value="SFN04177.1"/>
    <property type="molecule type" value="Genomic_DNA"/>
</dbReference>
<dbReference type="RefSeq" id="WP_092404669.1">
    <property type="nucleotide sequence ID" value="NZ_FOVF01000003.1"/>
</dbReference>
<accession>A0A1I4VT06</accession>
<keyword evidence="3" id="KW-1185">Reference proteome</keyword>
<feature type="transmembrane region" description="Helical" evidence="1">
    <location>
        <begin position="79"/>
        <end position="99"/>
    </location>
</feature>
<feature type="transmembrane region" description="Helical" evidence="1">
    <location>
        <begin position="132"/>
        <end position="150"/>
    </location>
</feature>
<evidence type="ECO:0000256" key="1">
    <source>
        <dbReference type="SAM" id="Phobius"/>
    </source>
</evidence>
<protein>
    <submittedName>
        <fullName evidence="2">Uncharacterized membrane protein</fullName>
    </submittedName>
</protein>
<feature type="transmembrane region" description="Helical" evidence="1">
    <location>
        <begin position="6"/>
        <end position="31"/>
    </location>
</feature>
<dbReference type="OrthoDB" id="9786302at2"/>
<reference evidence="2 3" key="1">
    <citation type="submission" date="2016-10" db="EMBL/GenBank/DDBJ databases">
        <authorList>
            <person name="de Groot N.N."/>
        </authorList>
    </citation>
    <scope>NUCLEOTIDE SEQUENCE [LARGE SCALE GENOMIC DNA]</scope>
    <source>
        <strain evidence="2 3">CGMCC 1.7659</strain>
    </source>
</reference>
<dbReference type="Pfam" id="PF10027">
    <property type="entry name" value="DUF2269"/>
    <property type="match status" value="1"/>
</dbReference>
<name>A0A1I4VT06_9GAMM</name>